<dbReference type="EMBL" id="PYMA01000003">
    <property type="protein sequence ID" value="PSW20812.1"/>
    <property type="molecule type" value="Genomic_DNA"/>
</dbReference>
<organism evidence="3 4">
    <name type="scientific">Photobacterium sanctipauli</name>
    <dbReference type="NCBI Taxonomy" id="1342794"/>
    <lineage>
        <taxon>Bacteria</taxon>
        <taxon>Pseudomonadati</taxon>
        <taxon>Pseudomonadota</taxon>
        <taxon>Gammaproteobacteria</taxon>
        <taxon>Vibrionales</taxon>
        <taxon>Vibrionaceae</taxon>
        <taxon>Photobacterium</taxon>
    </lineage>
</organism>
<keyword evidence="1" id="KW-1133">Transmembrane helix</keyword>
<evidence type="ECO:0000313" key="4">
    <source>
        <dbReference type="Proteomes" id="UP000241771"/>
    </source>
</evidence>
<proteinExistence type="predicted"/>
<protein>
    <recommendedName>
        <fullName evidence="5">PEP-CTERM sorting domain-containing protein</fullName>
    </recommendedName>
</protein>
<dbReference type="AlphaFoldDB" id="A0A2T3NX68"/>
<keyword evidence="1" id="KW-0472">Membrane</keyword>
<reference evidence="3 4" key="1">
    <citation type="submission" date="2018-01" db="EMBL/GenBank/DDBJ databases">
        <title>Whole genome sequencing of Histamine producing bacteria.</title>
        <authorList>
            <person name="Butler K."/>
        </authorList>
    </citation>
    <scope>NUCLEOTIDE SEQUENCE [LARGE SCALE GENOMIC DNA]</scope>
    <source>
        <strain evidence="3 4">DSM 100436</strain>
    </source>
</reference>
<evidence type="ECO:0000256" key="2">
    <source>
        <dbReference type="SAM" id="SignalP"/>
    </source>
</evidence>
<gene>
    <name evidence="3" type="ORF">C9I98_08215</name>
</gene>
<evidence type="ECO:0000256" key="1">
    <source>
        <dbReference type="SAM" id="Phobius"/>
    </source>
</evidence>
<keyword evidence="4" id="KW-1185">Reference proteome</keyword>
<dbReference type="RefSeq" id="WP_036820278.1">
    <property type="nucleotide sequence ID" value="NZ_JGVO01000266.1"/>
</dbReference>
<keyword evidence="2" id="KW-0732">Signal</keyword>
<feature type="signal peptide" evidence="2">
    <location>
        <begin position="1"/>
        <end position="21"/>
    </location>
</feature>
<sequence>MNKCTKVLAASLFLAPVVASADVIDYMVITTGDQFLMSDSEIGAIGVNNSTSPPGSLPALPGGTARTVSQGITLDGDAALIGNDFFNFSNSDVHSADTGVGSQGIDCGSGFGTCNDGNSNSRFNSTAGTASFSNLANNNGVHTNIDHSGLVTELDNFFTQISGAAATGTTINLSDGQVNNQSNAIWDYSNDGINGLTYIDIVTNDNDFSITNSNLTIVGDADDILVFRVENNQAMLASQSNLLLDGDIGDNNVLFFVDDDSSSFGFNNVTFQGMSMWDIGSSDNEAVFNNVQFCGQVITDKINFQNVSGSNCAIDFTEPTPPVSAPASIWVMFGGLAGLGIARRKMKKA</sequence>
<dbReference type="Proteomes" id="UP000241771">
    <property type="component" value="Unassembled WGS sequence"/>
</dbReference>
<accession>A0A2T3NX68</accession>
<feature type="chain" id="PRO_5015479780" description="PEP-CTERM sorting domain-containing protein" evidence="2">
    <location>
        <begin position="22"/>
        <end position="349"/>
    </location>
</feature>
<name>A0A2T3NX68_9GAMM</name>
<keyword evidence="1" id="KW-0812">Transmembrane</keyword>
<feature type="transmembrane region" description="Helical" evidence="1">
    <location>
        <begin position="323"/>
        <end position="342"/>
    </location>
</feature>
<evidence type="ECO:0000313" key="3">
    <source>
        <dbReference type="EMBL" id="PSW20812.1"/>
    </source>
</evidence>
<evidence type="ECO:0008006" key="5">
    <source>
        <dbReference type="Google" id="ProtNLM"/>
    </source>
</evidence>
<comment type="caution">
    <text evidence="3">The sequence shown here is derived from an EMBL/GenBank/DDBJ whole genome shotgun (WGS) entry which is preliminary data.</text>
</comment>